<proteinExistence type="inferred from homology"/>
<protein>
    <recommendedName>
        <fullName evidence="5">Tetratricopeptide repeat protein 21A/21B fourth ARM domain-containing protein</fullName>
    </recommendedName>
</protein>
<evidence type="ECO:0000259" key="5">
    <source>
        <dbReference type="Pfam" id="PF25068"/>
    </source>
</evidence>
<name>A0ABN9KR40_9NEOB</name>
<evidence type="ECO:0000256" key="3">
    <source>
        <dbReference type="ARBA" id="ARBA00022803"/>
    </source>
</evidence>
<dbReference type="PROSITE" id="PS50293">
    <property type="entry name" value="TPR_REGION"/>
    <property type="match status" value="1"/>
</dbReference>
<dbReference type="SMART" id="SM00028">
    <property type="entry name" value="TPR"/>
    <property type="match status" value="2"/>
</dbReference>
<keyword evidence="2" id="KW-0677">Repeat</keyword>
<gene>
    <name evidence="6" type="ORF">RIMI_LOCUS1296294</name>
</gene>
<reference evidence="6" key="1">
    <citation type="submission" date="2023-07" db="EMBL/GenBank/DDBJ databases">
        <authorList>
            <person name="Stuckert A."/>
        </authorList>
    </citation>
    <scope>NUCLEOTIDE SEQUENCE</scope>
</reference>
<feature type="repeat" description="TPR" evidence="4">
    <location>
        <begin position="24"/>
        <end position="57"/>
    </location>
</feature>
<dbReference type="PROSITE" id="PS50005">
    <property type="entry name" value="TPR"/>
    <property type="match status" value="1"/>
</dbReference>
<dbReference type="SUPFAM" id="SSF48452">
    <property type="entry name" value="TPR-like"/>
    <property type="match status" value="1"/>
</dbReference>
<dbReference type="EMBL" id="CAUEEQ010001669">
    <property type="protein sequence ID" value="CAJ0920533.1"/>
    <property type="molecule type" value="Genomic_DNA"/>
</dbReference>
<dbReference type="InterPro" id="IPR019734">
    <property type="entry name" value="TPR_rpt"/>
</dbReference>
<dbReference type="InterPro" id="IPR056836">
    <property type="entry name" value="ARM_TT21_4th"/>
</dbReference>
<comment type="caution">
    <text evidence="6">The sequence shown here is derived from an EMBL/GenBank/DDBJ whole genome shotgun (WGS) entry which is preliminary data.</text>
</comment>
<dbReference type="Pfam" id="PF25068">
    <property type="entry name" value="ARM_TT21_4th"/>
    <property type="match status" value="1"/>
</dbReference>
<sequence>MNIQEPEKALEVYDQAQRKKPNDATLVKRVGLSLVKTHQYKKAINYYEAALKMNPEDFLFSDLAELFLKLKNYSKAESLLQHALDHEPGRFLHMLFPYCSVHSNIVT</sequence>
<evidence type="ECO:0000313" key="6">
    <source>
        <dbReference type="EMBL" id="CAJ0920533.1"/>
    </source>
</evidence>
<keyword evidence="7" id="KW-1185">Reference proteome</keyword>
<evidence type="ECO:0000256" key="1">
    <source>
        <dbReference type="ARBA" id="ARBA00010935"/>
    </source>
</evidence>
<feature type="domain" description="Tetratricopeptide repeat protein 21A/21B fourth ARM" evidence="5">
    <location>
        <begin position="26"/>
        <end position="92"/>
    </location>
</feature>
<dbReference type="Proteomes" id="UP001176940">
    <property type="component" value="Unassembled WGS sequence"/>
</dbReference>
<evidence type="ECO:0000313" key="7">
    <source>
        <dbReference type="Proteomes" id="UP001176940"/>
    </source>
</evidence>
<dbReference type="PANTHER" id="PTHR14699:SF2">
    <property type="entry name" value="TETRATRICOPEPTIDE REPEAT PROTEIN 21A"/>
    <property type="match status" value="1"/>
</dbReference>
<organism evidence="6 7">
    <name type="scientific">Ranitomeya imitator</name>
    <name type="common">mimic poison frog</name>
    <dbReference type="NCBI Taxonomy" id="111125"/>
    <lineage>
        <taxon>Eukaryota</taxon>
        <taxon>Metazoa</taxon>
        <taxon>Chordata</taxon>
        <taxon>Craniata</taxon>
        <taxon>Vertebrata</taxon>
        <taxon>Euteleostomi</taxon>
        <taxon>Amphibia</taxon>
        <taxon>Batrachia</taxon>
        <taxon>Anura</taxon>
        <taxon>Neobatrachia</taxon>
        <taxon>Hyloidea</taxon>
        <taxon>Dendrobatidae</taxon>
        <taxon>Dendrobatinae</taxon>
        <taxon>Ranitomeya</taxon>
    </lineage>
</organism>
<dbReference type="PANTHER" id="PTHR14699">
    <property type="entry name" value="STI2 PROTEIN-RELATED"/>
    <property type="match status" value="1"/>
</dbReference>
<evidence type="ECO:0000256" key="4">
    <source>
        <dbReference type="PROSITE-ProRule" id="PRU00339"/>
    </source>
</evidence>
<evidence type="ECO:0000256" key="2">
    <source>
        <dbReference type="ARBA" id="ARBA00022737"/>
    </source>
</evidence>
<dbReference type="Gene3D" id="1.25.40.10">
    <property type="entry name" value="Tetratricopeptide repeat domain"/>
    <property type="match status" value="1"/>
</dbReference>
<keyword evidence="3 4" id="KW-0802">TPR repeat</keyword>
<comment type="similarity">
    <text evidence="1">Belongs to the TTC21 family.</text>
</comment>
<dbReference type="InterPro" id="IPR011990">
    <property type="entry name" value="TPR-like_helical_dom_sf"/>
</dbReference>
<accession>A0ABN9KR40</accession>
<dbReference type="InterPro" id="IPR040364">
    <property type="entry name" value="TTC21A/TTC21B"/>
</dbReference>